<evidence type="ECO:0000313" key="2">
    <source>
        <dbReference type="Proteomes" id="UP001230649"/>
    </source>
</evidence>
<sequence>MDERGLNEVRDALRAVSGLREENVGKSLIGEHDRSNLFARLIEEDVPCWKYHDTAEHVAFLTPFPNTTGYSCIIPKRHFSSDILGMPEEPYLELLGTGWDVAQLFKKAFQIERVGFMMEGYEINHAHLKVVPIFEERRVECSYDMVWFDRYSGFLTSEKGKQLDQVEVARLAEMAVSFRHNLADMS</sequence>
<keyword evidence="2" id="KW-1185">Reference proteome</keyword>
<organism evidence="1 2">
    <name type="scientific">Naganishia adeliensis</name>
    <dbReference type="NCBI Taxonomy" id="92952"/>
    <lineage>
        <taxon>Eukaryota</taxon>
        <taxon>Fungi</taxon>
        <taxon>Dikarya</taxon>
        <taxon>Basidiomycota</taxon>
        <taxon>Agaricomycotina</taxon>
        <taxon>Tremellomycetes</taxon>
        <taxon>Filobasidiales</taxon>
        <taxon>Filobasidiaceae</taxon>
        <taxon>Naganishia</taxon>
    </lineage>
</organism>
<dbReference type="Proteomes" id="UP001230649">
    <property type="component" value="Unassembled WGS sequence"/>
</dbReference>
<comment type="caution">
    <text evidence="1">The sequence shown here is derived from an EMBL/GenBank/DDBJ whole genome shotgun (WGS) entry which is preliminary data.</text>
</comment>
<protein>
    <submittedName>
        <fullName evidence="1">Uncharacterized protein</fullName>
    </submittedName>
</protein>
<accession>A0ACC2WKM0</accession>
<name>A0ACC2WKM0_9TREE</name>
<reference evidence="1" key="1">
    <citation type="submission" date="2023-04" db="EMBL/GenBank/DDBJ databases">
        <title>Draft Genome sequencing of Naganishia species isolated from polar environments using Oxford Nanopore Technology.</title>
        <authorList>
            <person name="Leo P."/>
            <person name="Venkateswaran K."/>
        </authorList>
    </citation>
    <scope>NUCLEOTIDE SEQUENCE</scope>
    <source>
        <strain evidence="1">MNA-CCFEE 5262</strain>
    </source>
</reference>
<evidence type="ECO:0000313" key="1">
    <source>
        <dbReference type="EMBL" id="KAJ9112192.1"/>
    </source>
</evidence>
<proteinExistence type="predicted"/>
<gene>
    <name evidence="1" type="ORF">QFC20_002373</name>
</gene>
<dbReference type="EMBL" id="JASBWS010000016">
    <property type="protein sequence ID" value="KAJ9112192.1"/>
    <property type="molecule type" value="Genomic_DNA"/>
</dbReference>